<dbReference type="RefSeq" id="WP_346751217.1">
    <property type="nucleotide sequence ID" value="NZ_JAUJEA010000002.1"/>
</dbReference>
<gene>
    <name evidence="2" type="ORF">QQ008_07455</name>
</gene>
<feature type="transmembrane region" description="Helical" evidence="1">
    <location>
        <begin position="37"/>
        <end position="56"/>
    </location>
</feature>
<accession>A0ABT8KKF0</accession>
<keyword evidence="1" id="KW-0812">Transmembrane</keyword>
<feature type="transmembrane region" description="Helical" evidence="1">
    <location>
        <begin position="150"/>
        <end position="171"/>
    </location>
</feature>
<keyword evidence="3" id="KW-1185">Reference proteome</keyword>
<comment type="caution">
    <text evidence="2">The sequence shown here is derived from an EMBL/GenBank/DDBJ whole genome shotgun (WGS) entry which is preliminary data.</text>
</comment>
<sequence length="189" mass="21610">MSIQETIIPIEKEIDIILNEYNLANQRIEGFLSRQDIILQISIAILGGAIGFTLTKKVSDEFLLIIPIIPLFLFSHILYHYSRAIVAQGYREYLQEILNNKMVDGCLKYSNVAKKYLLLSNPFTKINSVSFPAMILSTIIYAIVMSNYNLFNLIGGLTLIGIFGAIGWQFVKFRRKLNEKVYKFCKEGE</sequence>
<reference evidence="2" key="1">
    <citation type="submission" date="2023-06" db="EMBL/GenBank/DDBJ databases">
        <title>Genomic of Parafulvivirga corallium.</title>
        <authorList>
            <person name="Wang G."/>
        </authorList>
    </citation>
    <scope>NUCLEOTIDE SEQUENCE</scope>
    <source>
        <strain evidence="2">BMA10</strain>
    </source>
</reference>
<evidence type="ECO:0000256" key="1">
    <source>
        <dbReference type="SAM" id="Phobius"/>
    </source>
</evidence>
<proteinExistence type="predicted"/>
<evidence type="ECO:0000313" key="2">
    <source>
        <dbReference type="EMBL" id="MDN5201191.1"/>
    </source>
</evidence>
<feature type="transmembrane region" description="Helical" evidence="1">
    <location>
        <begin position="62"/>
        <end position="81"/>
    </location>
</feature>
<keyword evidence="1" id="KW-1133">Transmembrane helix</keyword>
<evidence type="ECO:0000313" key="3">
    <source>
        <dbReference type="Proteomes" id="UP001172082"/>
    </source>
</evidence>
<organism evidence="2 3">
    <name type="scientific">Splendidivirga corallicola</name>
    <dbReference type="NCBI Taxonomy" id="3051826"/>
    <lineage>
        <taxon>Bacteria</taxon>
        <taxon>Pseudomonadati</taxon>
        <taxon>Bacteroidota</taxon>
        <taxon>Cytophagia</taxon>
        <taxon>Cytophagales</taxon>
        <taxon>Splendidivirgaceae</taxon>
        <taxon>Splendidivirga</taxon>
    </lineage>
</organism>
<name>A0ABT8KKF0_9BACT</name>
<feature type="transmembrane region" description="Helical" evidence="1">
    <location>
        <begin position="126"/>
        <end position="144"/>
    </location>
</feature>
<dbReference type="Proteomes" id="UP001172082">
    <property type="component" value="Unassembled WGS sequence"/>
</dbReference>
<protein>
    <submittedName>
        <fullName evidence="2">Uncharacterized protein</fullName>
    </submittedName>
</protein>
<keyword evidence="1" id="KW-0472">Membrane</keyword>
<dbReference type="EMBL" id="JAUJEA010000002">
    <property type="protein sequence ID" value="MDN5201191.1"/>
    <property type="molecule type" value="Genomic_DNA"/>
</dbReference>